<comment type="caution">
    <text evidence="2">The sequence shown here is derived from an EMBL/GenBank/DDBJ whole genome shotgun (WGS) entry which is preliminary data.</text>
</comment>
<accession>A0ABY0GZ07</accession>
<feature type="compositionally biased region" description="Basic and acidic residues" evidence="1">
    <location>
        <begin position="34"/>
        <end position="47"/>
    </location>
</feature>
<reference evidence="2 3" key="1">
    <citation type="submission" date="2018-06" db="EMBL/GenBank/DDBJ databases">
        <title>Complete Genomes of Monosporascus.</title>
        <authorList>
            <person name="Robinson A.J."/>
            <person name="Natvig D.O."/>
        </authorList>
    </citation>
    <scope>NUCLEOTIDE SEQUENCE [LARGE SCALE GENOMIC DNA]</scope>
    <source>
        <strain evidence="2 3">CBS 609.92</strain>
    </source>
</reference>
<gene>
    <name evidence="2" type="ORF">DL762_008838</name>
</gene>
<keyword evidence="3" id="KW-1185">Reference proteome</keyword>
<dbReference type="Gene3D" id="3.90.280.10">
    <property type="entry name" value="PEBP-like"/>
    <property type="match status" value="1"/>
</dbReference>
<feature type="region of interest" description="Disordered" evidence="1">
    <location>
        <begin position="21"/>
        <end position="47"/>
    </location>
</feature>
<dbReference type="InterPro" id="IPR036610">
    <property type="entry name" value="PEBP-like_sf"/>
</dbReference>
<sequence>METASPAPENWEAQIRVPAFAPANGTTEPLNLTKPEDRQHWGTGKERHGVRDWALDNGLAPVGVYVSSGTSDGSSC</sequence>
<evidence type="ECO:0000313" key="2">
    <source>
        <dbReference type="EMBL" id="RYO78162.1"/>
    </source>
</evidence>
<evidence type="ECO:0000313" key="3">
    <source>
        <dbReference type="Proteomes" id="UP000294003"/>
    </source>
</evidence>
<protein>
    <submittedName>
        <fullName evidence="2">Uncharacterized protein</fullName>
    </submittedName>
</protein>
<organism evidence="2 3">
    <name type="scientific">Monosporascus cannonballus</name>
    <dbReference type="NCBI Taxonomy" id="155416"/>
    <lineage>
        <taxon>Eukaryota</taxon>
        <taxon>Fungi</taxon>
        <taxon>Dikarya</taxon>
        <taxon>Ascomycota</taxon>
        <taxon>Pezizomycotina</taxon>
        <taxon>Sordariomycetes</taxon>
        <taxon>Xylariomycetidae</taxon>
        <taxon>Xylariales</taxon>
        <taxon>Xylariales incertae sedis</taxon>
        <taxon>Monosporascus</taxon>
    </lineage>
</organism>
<proteinExistence type="predicted"/>
<dbReference type="Proteomes" id="UP000294003">
    <property type="component" value="Unassembled WGS sequence"/>
</dbReference>
<dbReference type="EMBL" id="QJNS01000402">
    <property type="protein sequence ID" value="RYO78162.1"/>
    <property type="molecule type" value="Genomic_DNA"/>
</dbReference>
<evidence type="ECO:0000256" key="1">
    <source>
        <dbReference type="SAM" id="MobiDB-lite"/>
    </source>
</evidence>
<name>A0ABY0GZ07_9PEZI</name>